<feature type="region of interest" description="Disordered" evidence="1">
    <location>
        <begin position="70"/>
        <end position="91"/>
    </location>
</feature>
<dbReference type="InterPro" id="IPR024053">
    <property type="entry name" value="VHL_beta_dom"/>
</dbReference>
<evidence type="ECO:0000313" key="5">
    <source>
        <dbReference type="Proteomes" id="UP000198341"/>
    </source>
</evidence>
<sequence>MRQRGRGFLLSASSVLNVCSWVVFLAFLASIFAADGALSSSSSSSGVLPPGEGGKDENAKQLNNALEKMKPSSATHTGDGLPTLPPYENPRTGERTVLLHPATILNGKHVGFSKKRILEEIGRKEMEKNQFFGKKLASEGFDSVSIFGAENAMKPIEFNDDEEEGNAKAKKRFTLLEFVTAAKKKKKRATEGQDAVEDAAKTKEEISFLIDEEEEDDILGGRRVAVFNVDMSSDVGKYFENTGMLAKIKGLVESQKKSRKKIDAIRMSVNEMVQMMKKSLLDDQVSEQERATYDHMTFLTAGSGDESDKQFRDEDARDHRRNRGRKIASMEEIKKSNRDNNYFKSGQGRQSVRAEFYNSMESHVELAWLDFDGKEVKYADLAPGASTTLSTFTKHKWLAKNYIGDPICFFIVDDRYPTLKKQYFEISEDEHEEVTFVIEEEEEESSEAYIKRKELNRKLSLANNAQTGDELTQEEKEELLRVAREHIHQILTNEKSEDVNIEVESVHVFESRQDIVDFFEKRSADKSTASNKGEEEDPNVVWLSEEQFYELGMPDNAKIKPPLDVVDALVEEELIEEDAVRDVLREKNGENRAREEEEKDNEEGQDVKKEEL</sequence>
<evidence type="ECO:0000313" key="4">
    <source>
        <dbReference type="EMBL" id="CCO14358.1"/>
    </source>
</evidence>
<feature type="compositionally biased region" description="Basic and acidic residues" evidence="1">
    <location>
        <begin position="580"/>
        <end position="596"/>
    </location>
</feature>
<gene>
    <name evidence="4" type="ORF">Bathy01g03510</name>
</gene>
<protein>
    <recommendedName>
        <fullName evidence="3">von Hippel-Lindau disease tumour suppressor beta domain-containing protein</fullName>
    </recommendedName>
</protein>
<feature type="region of interest" description="Disordered" evidence="1">
    <location>
        <begin position="580"/>
        <end position="612"/>
    </location>
</feature>
<proteinExistence type="predicted"/>
<dbReference type="Pfam" id="PF01847">
    <property type="entry name" value="VHL"/>
    <property type="match status" value="1"/>
</dbReference>
<dbReference type="SUPFAM" id="SSF49468">
    <property type="entry name" value="VHL"/>
    <property type="match status" value="1"/>
</dbReference>
<dbReference type="Gene3D" id="2.60.40.780">
    <property type="entry name" value="von Hippel-Lindau disease tumour suppressor, beta domain"/>
    <property type="match status" value="1"/>
</dbReference>
<feature type="domain" description="von Hippel-Lindau disease tumour suppressor beta" evidence="3">
    <location>
        <begin position="345"/>
        <end position="401"/>
    </location>
</feature>
<organism evidence="4 5">
    <name type="scientific">Bathycoccus prasinos</name>
    <dbReference type="NCBI Taxonomy" id="41875"/>
    <lineage>
        <taxon>Eukaryota</taxon>
        <taxon>Viridiplantae</taxon>
        <taxon>Chlorophyta</taxon>
        <taxon>Mamiellophyceae</taxon>
        <taxon>Mamiellales</taxon>
        <taxon>Bathycoccaceae</taxon>
        <taxon>Bathycoccus</taxon>
    </lineage>
</organism>
<keyword evidence="5" id="KW-1185">Reference proteome</keyword>
<name>K8EYP6_9CHLO</name>
<dbReference type="InterPro" id="IPR036208">
    <property type="entry name" value="VHL_sf"/>
</dbReference>
<evidence type="ECO:0000256" key="1">
    <source>
        <dbReference type="SAM" id="MobiDB-lite"/>
    </source>
</evidence>
<dbReference type="AlphaFoldDB" id="K8EYP6"/>
<dbReference type="InterPro" id="IPR037140">
    <property type="entry name" value="VHL_beta_dom_sf"/>
</dbReference>
<dbReference type="RefSeq" id="XP_007515479.1">
    <property type="nucleotide sequence ID" value="XM_007515417.1"/>
</dbReference>
<feature type="compositionally biased region" description="Basic and acidic residues" evidence="1">
    <location>
        <begin position="306"/>
        <end position="318"/>
    </location>
</feature>
<feature type="chain" id="PRO_5003917738" description="von Hippel-Lindau disease tumour suppressor beta domain-containing protein" evidence="2">
    <location>
        <begin position="34"/>
        <end position="612"/>
    </location>
</feature>
<reference evidence="4 5" key="1">
    <citation type="submission" date="2011-10" db="EMBL/GenBank/DDBJ databases">
        <authorList>
            <person name="Genoscope - CEA"/>
        </authorList>
    </citation>
    <scope>NUCLEOTIDE SEQUENCE [LARGE SCALE GENOMIC DNA]</scope>
    <source>
        <strain evidence="4 5">RCC 1105</strain>
    </source>
</reference>
<keyword evidence="2" id="KW-0732">Signal</keyword>
<feature type="signal peptide" evidence="2">
    <location>
        <begin position="1"/>
        <end position="33"/>
    </location>
</feature>
<feature type="region of interest" description="Disordered" evidence="1">
    <location>
        <begin position="38"/>
        <end position="58"/>
    </location>
</feature>
<dbReference type="OrthoDB" id="545062at2759"/>
<accession>K8EYP6</accession>
<dbReference type="EMBL" id="FO082278">
    <property type="protein sequence ID" value="CCO14358.1"/>
    <property type="molecule type" value="Genomic_DNA"/>
</dbReference>
<dbReference type="GeneID" id="19018086"/>
<evidence type="ECO:0000259" key="3">
    <source>
        <dbReference type="Pfam" id="PF01847"/>
    </source>
</evidence>
<dbReference type="KEGG" id="bpg:Bathy01g03510"/>
<dbReference type="Proteomes" id="UP000198341">
    <property type="component" value="Chromosome 1"/>
</dbReference>
<evidence type="ECO:0000256" key="2">
    <source>
        <dbReference type="SAM" id="SignalP"/>
    </source>
</evidence>
<feature type="region of interest" description="Disordered" evidence="1">
    <location>
        <begin position="302"/>
        <end position="323"/>
    </location>
</feature>